<feature type="compositionally biased region" description="Low complexity" evidence="1">
    <location>
        <begin position="307"/>
        <end position="322"/>
    </location>
</feature>
<evidence type="ECO:0000313" key="4">
    <source>
        <dbReference type="Proteomes" id="UP000283805"/>
    </source>
</evidence>
<keyword evidence="4" id="KW-1185">Reference proteome</keyword>
<evidence type="ECO:0000259" key="2">
    <source>
        <dbReference type="Pfam" id="PF24318"/>
    </source>
</evidence>
<evidence type="ECO:0000256" key="1">
    <source>
        <dbReference type="SAM" id="MobiDB-lite"/>
    </source>
</evidence>
<feature type="domain" description="DUF7490" evidence="2">
    <location>
        <begin position="173"/>
        <end position="269"/>
    </location>
</feature>
<dbReference type="RefSeq" id="WP_120246672.1">
    <property type="nucleotide sequence ID" value="NZ_RAPO01000006.1"/>
</dbReference>
<feature type="compositionally biased region" description="Acidic residues" evidence="1">
    <location>
        <begin position="291"/>
        <end position="306"/>
    </location>
</feature>
<proteinExistence type="predicted"/>
<dbReference type="OrthoDB" id="50312at2157"/>
<feature type="domain" description="DUF7490" evidence="2">
    <location>
        <begin position="43"/>
        <end position="148"/>
    </location>
</feature>
<dbReference type="EMBL" id="RAPO01000006">
    <property type="protein sequence ID" value="RKD88046.1"/>
    <property type="molecule type" value="Genomic_DNA"/>
</dbReference>
<organism evidence="3 4">
    <name type="scientific">Halopiger aswanensis</name>
    <dbReference type="NCBI Taxonomy" id="148449"/>
    <lineage>
        <taxon>Archaea</taxon>
        <taxon>Methanobacteriati</taxon>
        <taxon>Methanobacteriota</taxon>
        <taxon>Stenosarchaea group</taxon>
        <taxon>Halobacteria</taxon>
        <taxon>Halobacteriales</taxon>
        <taxon>Natrialbaceae</taxon>
        <taxon>Halopiger</taxon>
    </lineage>
</organism>
<protein>
    <recommendedName>
        <fullName evidence="2">DUF7490 domain-containing protein</fullName>
    </recommendedName>
</protein>
<dbReference type="AlphaFoldDB" id="A0A3R7GSW8"/>
<dbReference type="Proteomes" id="UP000283805">
    <property type="component" value="Unassembled WGS sequence"/>
</dbReference>
<accession>A0A3R7GSW8</accession>
<dbReference type="Pfam" id="PF24318">
    <property type="entry name" value="DUF7490"/>
    <property type="match status" value="2"/>
</dbReference>
<reference evidence="3 4" key="1">
    <citation type="submission" date="2018-09" db="EMBL/GenBank/DDBJ databases">
        <title>Genomic Encyclopedia of Archaeal and Bacterial Type Strains, Phase II (KMG-II): from individual species to whole genera.</title>
        <authorList>
            <person name="Goeker M."/>
        </authorList>
    </citation>
    <scope>NUCLEOTIDE SEQUENCE [LARGE SCALE GENOMIC DNA]</scope>
    <source>
        <strain evidence="3 4">DSM 13151</strain>
    </source>
</reference>
<name>A0A3R7GSW8_9EURY</name>
<dbReference type="InterPro" id="IPR055913">
    <property type="entry name" value="DUF7490"/>
</dbReference>
<sequence length="359" mass="37079">MNRESALGVAAVVVAVAAVATLALSGAIAAPETETGAAVDRGHASLQEVTIAADEVSGETATLEVDTFLEHRGDPVENVTVVHRVTDTDTGLVTTTAERPVGRLAGANETTVPATIDVPRAGQHRIETFVFVDGTRRESTTHRVSGLESLTPAYADTGLEFHRFGGDGSLAGVPAIEYSVKSTNDETATLEVTSYLTNAGDEATDSLEVELKARQAGSNIVADAETVSVSNVDPGETATPTAELEVPDEYRYNLDAILWLDGTIVATDRAGADLRPNSTAGDSPDGNLETSDFDEEPTIEEADDSSSSDGMSGADDTGGMDSDGAEDSADGTPGFGPLAAAIALGTTFALVVARKRDHN</sequence>
<comment type="caution">
    <text evidence="3">The sequence shown here is derived from an EMBL/GenBank/DDBJ whole genome shotgun (WGS) entry which is preliminary data.</text>
</comment>
<evidence type="ECO:0000313" key="3">
    <source>
        <dbReference type="EMBL" id="RKD88046.1"/>
    </source>
</evidence>
<gene>
    <name evidence="3" type="ORF">ATJ93_4360</name>
</gene>
<feature type="region of interest" description="Disordered" evidence="1">
    <location>
        <begin position="272"/>
        <end position="337"/>
    </location>
</feature>